<evidence type="ECO:0000256" key="1">
    <source>
        <dbReference type="SAM" id="MobiDB-lite"/>
    </source>
</evidence>
<evidence type="ECO:0000313" key="3">
    <source>
        <dbReference type="Proteomes" id="UP001500729"/>
    </source>
</evidence>
<evidence type="ECO:0000313" key="2">
    <source>
        <dbReference type="EMBL" id="GAA0533668.1"/>
    </source>
</evidence>
<sequence>MSKPDTPAATPADQPRRLRLVSDSDQPTASPETPGTGTGPVLPPDPETERQALAQIANARAELPARDEAMFETFLGDLVRQVQPTSEADPTNILASLLAGTGVYLGARPHLRVGDDRHPLLVWPMVIGRTGIGRKGAGWSAAKRLLLAADAGFVASNIHSGLTSGEGLTQAFADEDEGDGTEPGKGKPRPRALLPTGDRRLLAFEPEWASVMARMRREGNTLSATLRAAWEGGNLSTLGVNARIVRDAHVGILTHITPGEFTAKLSSSDMAGGTYNRFLPVFVAQTQFLPAGTGADPALIERLAVDLRARLDQGATLGQLGFSDEAAYLWRRLYVEFGGFSTEDGPIEQFLSRAAPNCLRVAGIHAALDGTATIQPPHLVAAAAFIRYAVDSARAVFRKADPVLAQLAAFIREAGPQGRTRTEITSDFFQGNAKKPRIDALLERLVADQTIARTQRRPEGRKGGRATDIVIAHEHYELTNNAPDQDKP</sequence>
<dbReference type="InterPro" id="IPR025048">
    <property type="entry name" value="DUF3987"/>
</dbReference>
<accession>A0ABN1D3Z8</accession>
<gene>
    <name evidence="2" type="ORF">GCM10009533_36010</name>
</gene>
<dbReference type="Proteomes" id="UP001500729">
    <property type="component" value="Unassembled WGS sequence"/>
</dbReference>
<proteinExistence type="predicted"/>
<dbReference type="EMBL" id="BAAAGS010000022">
    <property type="protein sequence ID" value="GAA0533668.1"/>
    <property type="molecule type" value="Genomic_DNA"/>
</dbReference>
<keyword evidence="3" id="KW-1185">Reference proteome</keyword>
<dbReference type="RefSeq" id="WP_011872983.1">
    <property type="nucleotide sequence ID" value="NZ_BAAAGS010000022.1"/>
</dbReference>
<name>A0ABN1D3Z8_SACER</name>
<evidence type="ECO:0008006" key="4">
    <source>
        <dbReference type="Google" id="ProtNLM"/>
    </source>
</evidence>
<organism evidence="2 3">
    <name type="scientific">Saccharopolyspora erythraea</name>
    <name type="common">Streptomyces erythraeus</name>
    <dbReference type="NCBI Taxonomy" id="1836"/>
    <lineage>
        <taxon>Bacteria</taxon>
        <taxon>Bacillati</taxon>
        <taxon>Actinomycetota</taxon>
        <taxon>Actinomycetes</taxon>
        <taxon>Pseudonocardiales</taxon>
        <taxon>Pseudonocardiaceae</taxon>
        <taxon>Saccharopolyspora</taxon>
    </lineage>
</organism>
<feature type="region of interest" description="Disordered" evidence="1">
    <location>
        <begin position="1"/>
        <end position="47"/>
    </location>
</feature>
<comment type="caution">
    <text evidence="2">The sequence shown here is derived from an EMBL/GenBank/DDBJ whole genome shotgun (WGS) entry which is preliminary data.</text>
</comment>
<protein>
    <recommendedName>
        <fullName evidence="4">DUF3987 domain-containing protein</fullName>
    </recommendedName>
</protein>
<feature type="region of interest" description="Disordered" evidence="1">
    <location>
        <begin position="173"/>
        <end position="192"/>
    </location>
</feature>
<reference evidence="2 3" key="1">
    <citation type="journal article" date="2019" name="Int. J. Syst. Evol. Microbiol.">
        <title>The Global Catalogue of Microorganisms (GCM) 10K type strain sequencing project: providing services to taxonomists for standard genome sequencing and annotation.</title>
        <authorList>
            <consortium name="The Broad Institute Genomics Platform"/>
            <consortium name="The Broad Institute Genome Sequencing Center for Infectious Disease"/>
            <person name="Wu L."/>
            <person name="Ma J."/>
        </authorList>
    </citation>
    <scope>NUCLEOTIDE SEQUENCE [LARGE SCALE GENOMIC DNA]</scope>
    <source>
        <strain evidence="2 3">JCM 10303</strain>
    </source>
</reference>
<feature type="compositionally biased region" description="Low complexity" evidence="1">
    <location>
        <begin position="1"/>
        <end position="13"/>
    </location>
</feature>
<dbReference type="Pfam" id="PF13148">
    <property type="entry name" value="DUF3987"/>
    <property type="match status" value="1"/>
</dbReference>